<dbReference type="OrthoDB" id="9807553at2"/>
<gene>
    <name evidence="8" type="primary">purA</name>
    <name evidence="11" type="ORF">SAMN04324258_3519</name>
</gene>
<evidence type="ECO:0000256" key="10">
    <source>
        <dbReference type="RuleBase" id="RU000520"/>
    </source>
</evidence>
<feature type="active site" description="Proton acceptor" evidence="8">
    <location>
        <position position="13"/>
    </location>
</feature>
<comment type="pathway">
    <text evidence="8 10">Purine metabolism; AMP biosynthesis via de novo pathway; AMP from IMP: step 1/2.</text>
</comment>
<feature type="binding site" description="in other chain" evidence="8">
    <location>
        <position position="238"/>
    </location>
    <ligand>
        <name>IMP</name>
        <dbReference type="ChEBI" id="CHEBI:58053"/>
        <note>ligand shared between dimeric partners</note>
    </ligand>
</feature>
<dbReference type="Proteomes" id="UP000189777">
    <property type="component" value="Unassembled WGS sequence"/>
</dbReference>
<feature type="binding site" evidence="8">
    <location>
        <position position="13"/>
    </location>
    <ligand>
        <name>Mg(2+)</name>
        <dbReference type="ChEBI" id="CHEBI:18420"/>
    </ligand>
</feature>
<accession>A0A1T5LJK4</accession>
<organism evidence="11 12">
    <name type="scientific">Krasilnikoviella flava</name>
    <dbReference type="NCBI Taxonomy" id="526729"/>
    <lineage>
        <taxon>Bacteria</taxon>
        <taxon>Bacillati</taxon>
        <taxon>Actinomycetota</taxon>
        <taxon>Actinomycetes</taxon>
        <taxon>Micrococcales</taxon>
        <taxon>Promicromonosporaceae</taxon>
        <taxon>Krasilnikoviella</taxon>
    </lineage>
</organism>
<dbReference type="InterPro" id="IPR018220">
    <property type="entry name" value="Adenylosuccin_syn_GTP-bd"/>
</dbReference>
<dbReference type="Pfam" id="PF00709">
    <property type="entry name" value="Adenylsucc_synt"/>
    <property type="match status" value="1"/>
</dbReference>
<dbReference type="EC" id="6.3.4.4" evidence="8 10"/>
<keyword evidence="7 8" id="KW-0342">GTP-binding</keyword>
<feature type="binding site" evidence="8">
    <location>
        <begin position="12"/>
        <end position="18"/>
    </location>
    <ligand>
        <name>GTP</name>
        <dbReference type="ChEBI" id="CHEBI:37565"/>
    </ligand>
</feature>
<dbReference type="PANTHER" id="PTHR11846:SF0">
    <property type="entry name" value="ADENYLOSUCCINATE SYNTHETASE"/>
    <property type="match status" value="1"/>
</dbReference>
<feature type="binding site" evidence="8">
    <location>
        <position position="40"/>
    </location>
    <ligand>
        <name>Mg(2+)</name>
        <dbReference type="ChEBI" id="CHEBI:18420"/>
    </ligand>
</feature>
<dbReference type="UniPathway" id="UPA00075">
    <property type="reaction ID" value="UER00335"/>
</dbReference>
<dbReference type="GO" id="GO:0046040">
    <property type="term" value="P:IMP metabolic process"/>
    <property type="evidence" value="ECO:0007669"/>
    <property type="project" value="TreeGrafter"/>
</dbReference>
<dbReference type="PROSITE" id="PS00513">
    <property type="entry name" value="ADENYLOSUCCIN_SYN_2"/>
    <property type="match status" value="1"/>
</dbReference>
<sequence>MPAVVLVGAQWGDEGKGKATDLLGSRVDYVVKFNGGNNAGHTVVIGDEKYALHLLPSGILSPGVVPVIGNGVVVDIDVLFEELDDLIARGVDVSRLLVSSQAHVIAGYHRTLDKVTERFLGKRRIGTTGRGIGPAYADKINRVGIRIADLFDPKILREKVEGSLDQKNHLLVKVYNRRAVEIDETVDELLAHAERLRPMVANTPLVLNEALDAGKNVLFEAGQATMLDIDHGTYPFVTSSSATAGGAVTGSGIGPTRVDSVIGVIKAYTTRVGEGPFPTELFDDMGEYLLKTGGEYGVTTGRARRCGWYDSVIARYAARINGLTDLVVTKLDVLTGLEKVPVCVAYDVDGTRYDEMPDDQSAFHHAKPIYEEMPGWWEDISHARTIEDLPANAQAYLARLEELSGCRISAVGVGPRRDEIIPVHDLIHTR</sequence>
<feature type="binding site" evidence="8">
    <location>
        <position position="304"/>
    </location>
    <ligand>
        <name>GTP</name>
        <dbReference type="ChEBI" id="CHEBI:37565"/>
    </ligand>
</feature>
<dbReference type="InterPro" id="IPR027417">
    <property type="entry name" value="P-loop_NTPase"/>
</dbReference>
<comment type="similarity">
    <text evidence="8 10">Belongs to the adenylosuccinate synthetase family.</text>
</comment>
<keyword evidence="3 8" id="KW-0479">Metal-binding</keyword>
<dbReference type="Gene3D" id="3.90.170.10">
    <property type="entry name" value="Adenylosuccinate Synthetase, subunit A, domain 3"/>
    <property type="match status" value="1"/>
</dbReference>
<evidence type="ECO:0000256" key="9">
    <source>
        <dbReference type="PROSITE-ProRule" id="PRU10134"/>
    </source>
</evidence>
<evidence type="ECO:0000256" key="4">
    <source>
        <dbReference type="ARBA" id="ARBA00022741"/>
    </source>
</evidence>
<keyword evidence="2 8" id="KW-0436">Ligase</keyword>
<feature type="binding site" description="in other chain" evidence="8">
    <location>
        <position position="302"/>
    </location>
    <ligand>
        <name>IMP</name>
        <dbReference type="ChEBI" id="CHEBI:58053"/>
        <note>ligand shared between dimeric partners</note>
    </ligand>
</feature>
<comment type="catalytic activity">
    <reaction evidence="8 10">
        <text>IMP + L-aspartate + GTP = N(6)-(1,2-dicarboxyethyl)-AMP + GDP + phosphate + 2 H(+)</text>
        <dbReference type="Rhea" id="RHEA:15753"/>
        <dbReference type="ChEBI" id="CHEBI:15378"/>
        <dbReference type="ChEBI" id="CHEBI:29991"/>
        <dbReference type="ChEBI" id="CHEBI:37565"/>
        <dbReference type="ChEBI" id="CHEBI:43474"/>
        <dbReference type="ChEBI" id="CHEBI:57567"/>
        <dbReference type="ChEBI" id="CHEBI:58053"/>
        <dbReference type="ChEBI" id="CHEBI:58189"/>
        <dbReference type="EC" id="6.3.4.4"/>
    </reaction>
</comment>
<dbReference type="NCBIfam" id="NF002223">
    <property type="entry name" value="PRK01117.1"/>
    <property type="match status" value="1"/>
</dbReference>
<feature type="binding site" description="in other chain" evidence="8">
    <location>
        <begin position="13"/>
        <end position="16"/>
    </location>
    <ligand>
        <name>IMP</name>
        <dbReference type="ChEBI" id="CHEBI:58053"/>
        <note>ligand shared between dimeric partners</note>
    </ligand>
</feature>
<dbReference type="FunFam" id="3.90.170.10:FF:000001">
    <property type="entry name" value="Adenylosuccinate synthetase"/>
    <property type="match status" value="1"/>
</dbReference>
<dbReference type="InterPro" id="IPR042110">
    <property type="entry name" value="Adenylosuccinate_synth_dom2"/>
</dbReference>
<dbReference type="GO" id="GO:0044208">
    <property type="term" value="P:'de novo' AMP biosynthetic process"/>
    <property type="evidence" value="ECO:0007669"/>
    <property type="project" value="UniProtKB-UniRule"/>
</dbReference>
<dbReference type="InterPro" id="IPR042111">
    <property type="entry name" value="Adenylosuccinate_synth_dom3"/>
</dbReference>
<dbReference type="GO" id="GO:0000287">
    <property type="term" value="F:magnesium ion binding"/>
    <property type="evidence" value="ECO:0007669"/>
    <property type="project" value="UniProtKB-UniRule"/>
</dbReference>
<dbReference type="GO" id="GO:0005737">
    <property type="term" value="C:cytoplasm"/>
    <property type="evidence" value="ECO:0007669"/>
    <property type="project" value="UniProtKB-SubCell"/>
</dbReference>
<evidence type="ECO:0000256" key="5">
    <source>
        <dbReference type="ARBA" id="ARBA00022755"/>
    </source>
</evidence>
<comment type="subcellular location">
    <subcellularLocation>
        <location evidence="8">Cytoplasm</location>
    </subcellularLocation>
</comment>
<keyword evidence="8" id="KW-0963">Cytoplasm</keyword>
<feature type="binding site" description="in other chain" evidence="8">
    <location>
        <begin position="38"/>
        <end position="41"/>
    </location>
    <ligand>
        <name>IMP</name>
        <dbReference type="ChEBI" id="CHEBI:58053"/>
        <note>ligand shared between dimeric partners</note>
    </ligand>
</feature>
<feature type="active site" description="Proton donor" evidence="8">
    <location>
        <position position="41"/>
    </location>
</feature>
<reference evidence="11 12" key="1">
    <citation type="submission" date="2017-02" db="EMBL/GenBank/DDBJ databases">
        <authorList>
            <person name="Peterson S.W."/>
        </authorList>
    </citation>
    <scope>NUCLEOTIDE SEQUENCE [LARGE SCALE GENOMIC DNA]</scope>
    <source>
        <strain evidence="11 12">DSM 21481</strain>
    </source>
</reference>
<feature type="binding site" evidence="8">
    <location>
        <begin position="40"/>
        <end position="42"/>
    </location>
    <ligand>
        <name>GTP</name>
        <dbReference type="ChEBI" id="CHEBI:37565"/>
    </ligand>
</feature>
<evidence type="ECO:0000256" key="2">
    <source>
        <dbReference type="ARBA" id="ARBA00022598"/>
    </source>
</evidence>
<dbReference type="EMBL" id="FUZQ01000006">
    <property type="protein sequence ID" value="SKC75985.1"/>
    <property type="molecule type" value="Genomic_DNA"/>
</dbReference>
<feature type="binding site" evidence="8">
    <location>
        <position position="142"/>
    </location>
    <ligand>
        <name>IMP</name>
        <dbReference type="ChEBI" id="CHEBI:58053"/>
        <note>ligand shared between dimeric partners</note>
    </ligand>
</feature>
<feature type="binding site" evidence="8">
    <location>
        <begin position="412"/>
        <end position="414"/>
    </location>
    <ligand>
        <name>GTP</name>
        <dbReference type="ChEBI" id="CHEBI:37565"/>
    </ligand>
</feature>
<evidence type="ECO:0000256" key="8">
    <source>
        <dbReference type="HAMAP-Rule" id="MF_00011"/>
    </source>
</evidence>
<feature type="binding site" description="in other chain" evidence="8">
    <location>
        <position position="128"/>
    </location>
    <ligand>
        <name>IMP</name>
        <dbReference type="ChEBI" id="CHEBI:58053"/>
        <note>ligand shared between dimeric partners</note>
    </ligand>
</feature>
<dbReference type="GO" id="GO:0005525">
    <property type="term" value="F:GTP binding"/>
    <property type="evidence" value="ECO:0007669"/>
    <property type="project" value="UniProtKB-UniRule"/>
</dbReference>
<evidence type="ECO:0000256" key="3">
    <source>
        <dbReference type="ARBA" id="ARBA00022723"/>
    </source>
</evidence>
<dbReference type="PROSITE" id="PS01266">
    <property type="entry name" value="ADENYLOSUCCIN_SYN_1"/>
    <property type="match status" value="1"/>
</dbReference>
<dbReference type="STRING" id="526729.SAMN04324258_3519"/>
<dbReference type="RefSeq" id="WP_079575866.1">
    <property type="nucleotide sequence ID" value="NZ_FUZQ01000006.1"/>
</dbReference>
<comment type="function">
    <text evidence="8">Plays an important role in the de novo pathway of purine nucleotide biosynthesis. Catalyzes the first committed step in the biosynthesis of AMP from IMP.</text>
</comment>
<dbReference type="SMART" id="SM00788">
    <property type="entry name" value="Adenylsucc_synt"/>
    <property type="match status" value="1"/>
</dbReference>
<feature type="active site" evidence="9">
    <location>
        <position position="139"/>
    </location>
</feature>
<dbReference type="Gene3D" id="1.10.300.10">
    <property type="entry name" value="Adenylosuccinate Synthetase, subunit A, domain 2"/>
    <property type="match status" value="1"/>
</dbReference>
<evidence type="ECO:0000256" key="6">
    <source>
        <dbReference type="ARBA" id="ARBA00022842"/>
    </source>
</evidence>
<proteinExistence type="inferred from homology"/>
<keyword evidence="6 8" id="KW-0460">Magnesium</keyword>
<keyword evidence="5 8" id="KW-0658">Purine biosynthesis</keyword>
<comment type="cofactor">
    <cofactor evidence="8">
        <name>Mg(2+)</name>
        <dbReference type="ChEBI" id="CHEBI:18420"/>
    </cofactor>
    <text evidence="8">Binds 1 Mg(2+) ion per subunit.</text>
</comment>
<evidence type="ECO:0000313" key="11">
    <source>
        <dbReference type="EMBL" id="SKC75985.1"/>
    </source>
</evidence>
<feature type="binding site" description="in other chain" evidence="8">
    <location>
        <position position="223"/>
    </location>
    <ligand>
        <name>IMP</name>
        <dbReference type="ChEBI" id="CHEBI:58053"/>
        <note>ligand shared between dimeric partners</note>
    </ligand>
</feature>
<keyword evidence="4 8" id="KW-0547">Nucleotide-binding</keyword>
<comment type="subunit">
    <text evidence="1 8">Homodimer.</text>
</comment>
<name>A0A1T5LJK4_9MICO</name>
<evidence type="ECO:0000256" key="1">
    <source>
        <dbReference type="ARBA" id="ARBA00011738"/>
    </source>
</evidence>
<feature type="binding site" evidence="8">
    <location>
        <begin position="298"/>
        <end position="304"/>
    </location>
    <ligand>
        <name>substrate</name>
    </ligand>
</feature>
<evidence type="ECO:0000256" key="7">
    <source>
        <dbReference type="ARBA" id="ARBA00023134"/>
    </source>
</evidence>
<protein>
    <recommendedName>
        <fullName evidence="8 10">Adenylosuccinate synthetase</fullName>
        <shortName evidence="8">AMPSase</shortName>
        <shortName evidence="8">AdSS</shortName>
        <ecNumber evidence="8 10">6.3.4.4</ecNumber>
    </recommendedName>
    <alternativeName>
        <fullName evidence="8">IMP--aspartate ligase</fullName>
    </alternativeName>
</protein>
<dbReference type="PANTHER" id="PTHR11846">
    <property type="entry name" value="ADENYLOSUCCINATE SYNTHETASE"/>
    <property type="match status" value="1"/>
</dbReference>
<dbReference type="Gene3D" id="3.40.440.10">
    <property type="entry name" value="Adenylosuccinate Synthetase, subunit A, domain 1"/>
    <property type="match status" value="1"/>
</dbReference>
<feature type="binding site" evidence="8">
    <location>
        <begin position="330"/>
        <end position="332"/>
    </location>
    <ligand>
        <name>GTP</name>
        <dbReference type="ChEBI" id="CHEBI:37565"/>
    </ligand>
</feature>
<keyword evidence="12" id="KW-1185">Reference proteome</keyword>
<dbReference type="FunFam" id="1.10.300.10:FF:000001">
    <property type="entry name" value="Adenylosuccinate synthetase"/>
    <property type="match status" value="1"/>
</dbReference>
<dbReference type="NCBIfam" id="TIGR00184">
    <property type="entry name" value="purA"/>
    <property type="match status" value="1"/>
</dbReference>
<dbReference type="CDD" id="cd03108">
    <property type="entry name" value="AdSS"/>
    <property type="match status" value="1"/>
</dbReference>
<dbReference type="InterPro" id="IPR042109">
    <property type="entry name" value="Adenylosuccinate_synth_dom1"/>
</dbReference>
<dbReference type="InterPro" id="IPR001114">
    <property type="entry name" value="Adenylosuccinate_synthetase"/>
</dbReference>
<dbReference type="InterPro" id="IPR033128">
    <property type="entry name" value="Adenylosuccin_syn_Lys_AS"/>
</dbReference>
<dbReference type="HAMAP" id="MF_00011">
    <property type="entry name" value="Adenylosucc_synth"/>
    <property type="match status" value="1"/>
</dbReference>
<dbReference type="GO" id="GO:0004019">
    <property type="term" value="F:adenylosuccinate synthase activity"/>
    <property type="evidence" value="ECO:0007669"/>
    <property type="project" value="UniProtKB-UniRule"/>
</dbReference>
<evidence type="ECO:0000313" key="12">
    <source>
        <dbReference type="Proteomes" id="UP000189777"/>
    </source>
</evidence>
<dbReference type="AlphaFoldDB" id="A0A1T5LJK4"/>
<dbReference type="SUPFAM" id="SSF52540">
    <property type="entry name" value="P-loop containing nucleoside triphosphate hydrolases"/>
    <property type="match status" value="1"/>
</dbReference>